<accession>A0AC60NSF5</accession>
<dbReference type="Proteomes" id="UP000805193">
    <property type="component" value="Unassembled WGS sequence"/>
</dbReference>
<organism evidence="1 2">
    <name type="scientific">Ixodes persulcatus</name>
    <name type="common">Taiga tick</name>
    <dbReference type="NCBI Taxonomy" id="34615"/>
    <lineage>
        <taxon>Eukaryota</taxon>
        <taxon>Metazoa</taxon>
        <taxon>Ecdysozoa</taxon>
        <taxon>Arthropoda</taxon>
        <taxon>Chelicerata</taxon>
        <taxon>Arachnida</taxon>
        <taxon>Acari</taxon>
        <taxon>Parasitiformes</taxon>
        <taxon>Ixodida</taxon>
        <taxon>Ixodoidea</taxon>
        <taxon>Ixodidae</taxon>
        <taxon>Ixodinae</taxon>
        <taxon>Ixodes</taxon>
    </lineage>
</organism>
<name>A0AC60NSF5_IXOPE</name>
<sequence length="205" mass="22533">MSLVKPDALALEEVWGAVSVMCALTNDLAPHTDCLLAWEELSTIARHDTNETRADVFRRTHPDKVVCAAQVAAGADMALDSAEPYLNCYDIGQLRTSRAQLQTTDDEPTLSRAKQRSGSFGTQSDDLTLATAIRDSGLALRGTFVETCFSRNPTAPLGRPQERRGDVSPSAHERSRIKRRCPPWRQSGGSTSSYRGHVDHLRLRA</sequence>
<evidence type="ECO:0000313" key="2">
    <source>
        <dbReference type="Proteomes" id="UP000805193"/>
    </source>
</evidence>
<comment type="caution">
    <text evidence="1">The sequence shown here is derived from an EMBL/GenBank/DDBJ whole genome shotgun (WGS) entry which is preliminary data.</text>
</comment>
<protein>
    <submittedName>
        <fullName evidence="1">Uncharacterized protein</fullName>
    </submittedName>
</protein>
<gene>
    <name evidence="1" type="ORF">HPB47_012889</name>
</gene>
<reference evidence="1 2" key="1">
    <citation type="journal article" date="2020" name="Cell">
        <title>Large-Scale Comparative Analyses of Tick Genomes Elucidate Their Genetic Diversity and Vector Capacities.</title>
        <authorList>
            <consortium name="Tick Genome and Microbiome Consortium (TIGMIC)"/>
            <person name="Jia N."/>
            <person name="Wang J."/>
            <person name="Shi W."/>
            <person name="Du L."/>
            <person name="Sun Y."/>
            <person name="Zhan W."/>
            <person name="Jiang J.F."/>
            <person name="Wang Q."/>
            <person name="Zhang B."/>
            <person name="Ji P."/>
            <person name="Bell-Sakyi L."/>
            <person name="Cui X.M."/>
            <person name="Yuan T.T."/>
            <person name="Jiang B.G."/>
            <person name="Yang W.F."/>
            <person name="Lam T.T."/>
            <person name="Chang Q.C."/>
            <person name="Ding S.J."/>
            <person name="Wang X.J."/>
            <person name="Zhu J.G."/>
            <person name="Ruan X.D."/>
            <person name="Zhao L."/>
            <person name="Wei J.T."/>
            <person name="Ye R.Z."/>
            <person name="Que T.C."/>
            <person name="Du C.H."/>
            <person name="Zhou Y.H."/>
            <person name="Cheng J.X."/>
            <person name="Dai P.F."/>
            <person name="Guo W.B."/>
            <person name="Han X.H."/>
            <person name="Huang E.J."/>
            <person name="Li L.F."/>
            <person name="Wei W."/>
            <person name="Gao Y.C."/>
            <person name="Liu J.Z."/>
            <person name="Shao H.Z."/>
            <person name="Wang X."/>
            <person name="Wang C.C."/>
            <person name="Yang T.C."/>
            <person name="Huo Q.B."/>
            <person name="Li W."/>
            <person name="Chen H.Y."/>
            <person name="Chen S.E."/>
            <person name="Zhou L.G."/>
            <person name="Ni X.B."/>
            <person name="Tian J.H."/>
            <person name="Sheng Y."/>
            <person name="Liu T."/>
            <person name="Pan Y.S."/>
            <person name="Xia L.Y."/>
            <person name="Li J."/>
            <person name="Zhao F."/>
            <person name="Cao W.C."/>
        </authorList>
    </citation>
    <scope>NUCLEOTIDE SEQUENCE [LARGE SCALE GENOMIC DNA]</scope>
    <source>
        <strain evidence="1">Iper-2018</strain>
    </source>
</reference>
<dbReference type="EMBL" id="JABSTQ010011567">
    <property type="protein sequence ID" value="KAG0410004.1"/>
    <property type="molecule type" value="Genomic_DNA"/>
</dbReference>
<proteinExistence type="predicted"/>
<evidence type="ECO:0000313" key="1">
    <source>
        <dbReference type="EMBL" id="KAG0410004.1"/>
    </source>
</evidence>
<keyword evidence="2" id="KW-1185">Reference proteome</keyword>